<sequence length="404" mass="44565">MDNNRQNRDQYGQQSGWGQQGRQQEQWREGGDMDTNYNMQQGNTPHPGYGEVYHGNLKQREEETNRARGHNYGRQGGYQGGMFQGNQRSGNDYNPGGYGQVGNTGGGFGAWDSQGSSGSDMGRSYEDYGNRQGYGQQGNYGYSSGMNQGNYGRSGYQGSGQHMGGSDRYNQSNRQDNDDNNWWGRAKNEVRSWFNDDDNDRNEYGNRRSVGGNRSSDYRSQGEHFGKGPRGYQRSEDRIREDVCERLAYDGHVDASDIDVKVEGNEVVLTGTVRNRSEKRRAEDLVESIMGVHNVENRIRVVQEQGSGSWSNAGARSSDDSGRSYGDSNRSYTDTSRTTAGDTSRSTDSDRYSSTSGSTKGSTSGAGLENRSYTGNTGDQSGIGTESGTTNEIIRNSGNKDSNL</sequence>
<name>A0A1M5DTL6_9BACT</name>
<dbReference type="PANTHER" id="PTHR34606:SF15">
    <property type="entry name" value="BON DOMAIN-CONTAINING PROTEIN"/>
    <property type="match status" value="1"/>
</dbReference>
<reference evidence="3 4" key="1">
    <citation type="submission" date="2016-11" db="EMBL/GenBank/DDBJ databases">
        <authorList>
            <person name="Jaros S."/>
            <person name="Januszkiewicz K."/>
            <person name="Wedrychowicz H."/>
        </authorList>
    </citation>
    <scope>NUCLEOTIDE SEQUENCE [LARGE SCALE GENOMIC DNA]</scope>
    <source>
        <strain evidence="3 4">DSM 26897</strain>
    </source>
</reference>
<dbReference type="Proteomes" id="UP000184368">
    <property type="component" value="Unassembled WGS sequence"/>
</dbReference>
<accession>A0A1M5DTL6</accession>
<dbReference type="STRING" id="1302690.BUE76_19800"/>
<feature type="compositionally biased region" description="Low complexity" evidence="1">
    <location>
        <begin position="130"/>
        <end position="145"/>
    </location>
</feature>
<evidence type="ECO:0000256" key="1">
    <source>
        <dbReference type="SAM" id="MobiDB-lite"/>
    </source>
</evidence>
<dbReference type="PANTHER" id="PTHR34606">
    <property type="entry name" value="BON DOMAIN-CONTAINING PROTEIN"/>
    <property type="match status" value="1"/>
</dbReference>
<gene>
    <name evidence="3" type="ORF">SAMN05444008_11179</name>
</gene>
<organism evidence="3 4">
    <name type="scientific">Cnuella takakiae</name>
    <dbReference type="NCBI Taxonomy" id="1302690"/>
    <lineage>
        <taxon>Bacteria</taxon>
        <taxon>Pseudomonadati</taxon>
        <taxon>Bacteroidota</taxon>
        <taxon>Chitinophagia</taxon>
        <taxon>Chitinophagales</taxon>
        <taxon>Chitinophagaceae</taxon>
        <taxon>Cnuella</taxon>
    </lineage>
</organism>
<dbReference type="InterPro" id="IPR007055">
    <property type="entry name" value="BON_dom"/>
</dbReference>
<feature type="region of interest" description="Disordered" evidence="1">
    <location>
        <begin position="109"/>
        <end position="236"/>
    </location>
</feature>
<keyword evidence="4" id="KW-1185">Reference proteome</keyword>
<evidence type="ECO:0000313" key="3">
    <source>
        <dbReference type="EMBL" id="SHF70266.1"/>
    </source>
</evidence>
<feature type="compositionally biased region" description="Polar residues" evidence="1">
    <location>
        <begin position="371"/>
        <end position="404"/>
    </location>
</feature>
<dbReference type="SMART" id="SM00749">
    <property type="entry name" value="BON"/>
    <property type="match status" value="1"/>
</dbReference>
<dbReference type="Pfam" id="PF04972">
    <property type="entry name" value="BON"/>
    <property type="match status" value="1"/>
</dbReference>
<dbReference type="PROSITE" id="PS50914">
    <property type="entry name" value="BON"/>
    <property type="match status" value="1"/>
</dbReference>
<feature type="compositionally biased region" description="Low complexity" evidence="1">
    <location>
        <begin position="323"/>
        <end position="344"/>
    </location>
</feature>
<proteinExistence type="predicted"/>
<feature type="region of interest" description="Disordered" evidence="1">
    <location>
        <begin position="303"/>
        <end position="404"/>
    </location>
</feature>
<evidence type="ECO:0000259" key="2">
    <source>
        <dbReference type="PROSITE" id="PS50914"/>
    </source>
</evidence>
<feature type="region of interest" description="Disordered" evidence="1">
    <location>
        <begin position="1"/>
        <end position="53"/>
    </location>
</feature>
<dbReference type="InterPro" id="IPR051686">
    <property type="entry name" value="Lipoprotein_DolP"/>
</dbReference>
<feature type="compositionally biased region" description="Basic and acidic residues" evidence="1">
    <location>
        <begin position="216"/>
        <end position="226"/>
    </location>
</feature>
<feature type="compositionally biased region" description="Polar residues" evidence="1">
    <location>
        <begin position="35"/>
        <end position="44"/>
    </location>
</feature>
<feature type="compositionally biased region" description="Low complexity" evidence="1">
    <location>
        <begin position="12"/>
        <end position="24"/>
    </location>
</feature>
<dbReference type="RefSeq" id="WP_073044599.1">
    <property type="nucleotide sequence ID" value="NZ_FQUO01000011.1"/>
</dbReference>
<dbReference type="OrthoDB" id="680465at2"/>
<dbReference type="Gene3D" id="3.30.1340.30">
    <property type="match status" value="1"/>
</dbReference>
<feature type="domain" description="BON" evidence="2">
    <location>
        <begin position="235"/>
        <end position="303"/>
    </location>
</feature>
<feature type="compositionally biased region" description="Low complexity" evidence="1">
    <location>
        <begin position="352"/>
        <end position="365"/>
    </location>
</feature>
<dbReference type="EMBL" id="FQUO01000011">
    <property type="protein sequence ID" value="SHF70266.1"/>
    <property type="molecule type" value="Genomic_DNA"/>
</dbReference>
<protein>
    <submittedName>
        <fullName evidence="3">BON domain-containing protein</fullName>
    </submittedName>
</protein>
<evidence type="ECO:0000313" key="4">
    <source>
        <dbReference type="Proteomes" id="UP000184368"/>
    </source>
</evidence>
<dbReference type="AlphaFoldDB" id="A0A1M5DTL6"/>
<dbReference type="InterPro" id="IPR014004">
    <property type="entry name" value="Transpt-assoc_nodulatn_dom_bac"/>
</dbReference>